<dbReference type="InterPro" id="IPR001752">
    <property type="entry name" value="Kinesin_motor_dom"/>
</dbReference>
<evidence type="ECO:0000256" key="5">
    <source>
        <dbReference type="PROSITE-ProRule" id="PRU00283"/>
    </source>
</evidence>
<feature type="region of interest" description="Disordered" evidence="7">
    <location>
        <begin position="715"/>
        <end position="754"/>
    </location>
</feature>
<dbReference type="PRINTS" id="PR00380">
    <property type="entry name" value="KINESINHEAVY"/>
</dbReference>
<evidence type="ECO:0000256" key="7">
    <source>
        <dbReference type="SAM" id="MobiDB-lite"/>
    </source>
</evidence>
<feature type="region of interest" description="Disordered" evidence="7">
    <location>
        <begin position="665"/>
        <end position="689"/>
    </location>
</feature>
<evidence type="ECO:0000256" key="3">
    <source>
        <dbReference type="ARBA" id="ARBA00022840"/>
    </source>
</evidence>
<dbReference type="GO" id="GO:0005524">
    <property type="term" value="F:ATP binding"/>
    <property type="evidence" value="ECO:0007669"/>
    <property type="project" value="UniProtKB-UniRule"/>
</dbReference>
<dbReference type="AlphaFoldDB" id="A0A8H7YZ59"/>
<dbReference type="GO" id="GO:0003777">
    <property type="term" value="F:microtubule motor activity"/>
    <property type="evidence" value="ECO:0007669"/>
    <property type="project" value="InterPro"/>
</dbReference>
<protein>
    <submittedName>
        <fullName evidence="9">Kinesin family protein</fullName>
    </submittedName>
</protein>
<dbReference type="FunFam" id="3.40.850.10:FF:000091">
    <property type="entry name" value="Kinesin family protein"/>
    <property type="match status" value="1"/>
</dbReference>
<feature type="region of interest" description="Disordered" evidence="7">
    <location>
        <begin position="22"/>
        <end position="71"/>
    </location>
</feature>
<evidence type="ECO:0000259" key="8">
    <source>
        <dbReference type="PROSITE" id="PS50067"/>
    </source>
</evidence>
<evidence type="ECO:0000313" key="9">
    <source>
        <dbReference type="EMBL" id="KAG5299018.1"/>
    </source>
</evidence>
<dbReference type="EMBL" id="JAEVHI010000002">
    <property type="protein sequence ID" value="KAG5299018.1"/>
    <property type="molecule type" value="Genomic_DNA"/>
</dbReference>
<dbReference type="PANTHER" id="PTHR24115">
    <property type="entry name" value="KINESIN-RELATED"/>
    <property type="match status" value="1"/>
</dbReference>
<dbReference type="OrthoDB" id="123929at2759"/>
<dbReference type="SUPFAM" id="SSF52540">
    <property type="entry name" value="P-loop containing nucleoside triphosphate hydrolases"/>
    <property type="match status" value="1"/>
</dbReference>
<proteinExistence type="inferred from homology"/>
<dbReference type="InterPro" id="IPR027640">
    <property type="entry name" value="Kinesin-like_fam"/>
</dbReference>
<comment type="similarity">
    <text evidence="5">Belongs to the TRAFAC class myosin-kinesin ATPase superfamily. Kinesin family.</text>
</comment>
<feature type="domain" description="Kinesin motor" evidence="8">
    <location>
        <begin position="14"/>
        <end position="491"/>
    </location>
</feature>
<keyword evidence="2 5" id="KW-0547">Nucleotide-binding</keyword>
<dbReference type="GO" id="GO:0005634">
    <property type="term" value="C:nucleus"/>
    <property type="evidence" value="ECO:0007669"/>
    <property type="project" value="TreeGrafter"/>
</dbReference>
<dbReference type="GO" id="GO:0008017">
    <property type="term" value="F:microtubule binding"/>
    <property type="evidence" value="ECO:0007669"/>
    <property type="project" value="InterPro"/>
</dbReference>
<dbReference type="PANTHER" id="PTHR24115:SF1008">
    <property type="entry name" value="KINESIN-LIKE PROTEIN SUBITO"/>
    <property type="match status" value="1"/>
</dbReference>
<feature type="region of interest" description="Disordered" evidence="7">
    <location>
        <begin position="198"/>
        <end position="219"/>
    </location>
</feature>
<name>A0A8H7YZ59_AJECA</name>
<accession>A0A8H7YZ59</accession>
<dbReference type="PROSITE" id="PS50067">
    <property type="entry name" value="KINESIN_MOTOR_2"/>
    <property type="match status" value="1"/>
</dbReference>
<reference evidence="9 10" key="1">
    <citation type="submission" date="2021-01" db="EMBL/GenBank/DDBJ databases">
        <title>Chromosome-level genome assembly of a human fungal pathogen reveals clustering of transcriptionally co-regulated genes.</title>
        <authorList>
            <person name="Voorhies M."/>
            <person name="Cohen S."/>
            <person name="Shea T.P."/>
            <person name="Petrus S."/>
            <person name="Munoz J.F."/>
            <person name="Poplawski S."/>
            <person name="Goldman W.E."/>
            <person name="Michael T."/>
            <person name="Cuomo C.A."/>
            <person name="Sil A."/>
            <person name="Beyhan S."/>
        </authorList>
    </citation>
    <scope>NUCLEOTIDE SEQUENCE [LARGE SCALE GENOMIC DNA]</scope>
    <source>
        <strain evidence="9 10">G184AR</strain>
    </source>
</reference>
<evidence type="ECO:0000256" key="1">
    <source>
        <dbReference type="ARBA" id="ARBA00022701"/>
    </source>
</evidence>
<feature type="binding site" evidence="5">
    <location>
        <begin position="120"/>
        <end position="127"/>
    </location>
    <ligand>
        <name>ATP</name>
        <dbReference type="ChEBI" id="CHEBI:30616"/>
    </ligand>
</feature>
<dbReference type="VEuPathDB" id="FungiDB:I7I52_09181"/>
<dbReference type="InterPro" id="IPR027417">
    <property type="entry name" value="P-loop_NTPase"/>
</dbReference>
<sequence>MESDPKPSDGQTSLFQVYLRLRPPMNKKEANNTPKQEYLTVERPEPQLSEDGGNQSHPWPTHITLQPPSDSRKRAVEKFGFTKVFEENASQLELFEEVGMPNLIKGVLCEGRDGLVATLGVTGSGKTHTILGSKSQRGITQMSLDVLFRSLSSTIQNLDNHENPLLLSSIANSDPSEAQLFTARSFIEMIYSDPWNERGRGSRAQTPMSAMSRCQTPMTDSMSTINFPRRHLPHRPSALPQFPDVSDFAIPNPHEGATVVLVSMYEVYNDRIFDLLTPSSSGTGSRAALNQKERRRHLLFKPTEGSQDRKVVAGLRKIVCGTYEDALMVLETGLLERKVTGTGSNSVSSRSHGFFCVEVKRRVRDRRFGDESWVGNTLTVVDLAGSERARNAKTAGATLAEAGKINESLMYLGQCLQTQSDFQDGNKQALVPYRQCKLTELLFSNSFPSPNHGASYPRHPQRALMIVTADAQGDFNATSQILRYSALAREVTVPRIPSVTSTILASTGCGRRSPTHANTTKSKSSLYCASAEELETAALEIAKISDDYDALAIKLAEEEIARAEAEFHWRAAEERCMLIEQDVREECWQEMELRLEEEKRRWQAAWDEQESRHDEHLDKKLDLLSRGVRIHNDPQASSEDQIAALEQENDTLRKRIANLERELHSRSPTKKATKSKKNIMPQLRQDSPGCDYTSCEDDVENSLLKLQHLKLDSEIKRSSGSMSTLRKSPKVRRQRMMTARQRDFAPESVLDEIE</sequence>
<comment type="caution">
    <text evidence="9">The sequence shown here is derived from an EMBL/GenBank/DDBJ whole genome shotgun (WGS) entry which is preliminary data.</text>
</comment>
<dbReference type="SMART" id="SM00129">
    <property type="entry name" value="KISc"/>
    <property type="match status" value="1"/>
</dbReference>
<feature type="compositionally biased region" description="Polar residues" evidence="7">
    <location>
        <begin position="203"/>
        <end position="219"/>
    </location>
</feature>
<dbReference type="Proteomes" id="UP000670092">
    <property type="component" value="Unassembled WGS sequence"/>
</dbReference>
<gene>
    <name evidence="9" type="ORF">I7I52_09181</name>
</gene>
<keyword evidence="1" id="KW-0493">Microtubule</keyword>
<dbReference type="GO" id="GO:0005874">
    <property type="term" value="C:microtubule"/>
    <property type="evidence" value="ECO:0007669"/>
    <property type="project" value="UniProtKB-KW"/>
</dbReference>
<dbReference type="GO" id="GO:0016887">
    <property type="term" value="F:ATP hydrolysis activity"/>
    <property type="evidence" value="ECO:0007669"/>
    <property type="project" value="TreeGrafter"/>
</dbReference>
<evidence type="ECO:0000313" key="10">
    <source>
        <dbReference type="Proteomes" id="UP000670092"/>
    </source>
</evidence>
<organism evidence="9 10">
    <name type="scientific">Ajellomyces capsulatus</name>
    <name type="common">Darling's disease fungus</name>
    <name type="synonym">Histoplasma capsulatum</name>
    <dbReference type="NCBI Taxonomy" id="5037"/>
    <lineage>
        <taxon>Eukaryota</taxon>
        <taxon>Fungi</taxon>
        <taxon>Dikarya</taxon>
        <taxon>Ascomycota</taxon>
        <taxon>Pezizomycotina</taxon>
        <taxon>Eurotiomycetes</taxon>
        <taxon>Eurotiomycetidae</taxon>
        <taxon>Onygenales</taxon>
        <taxon>Ajellomycetaceae</taxon>
        <taxon>Histoplasma</taxon>
    </lineage>
</organism>
<feature type="compositionally biased region" description="Polar residues" evidence="7">
    <location>
        <begin position="52"/>
        <end position="69"/>
    </location>
</feature>
<dbReference type="GO" id="GO:0005871">
    <property type="term" value="C:kinesin complex"/>
    <property type="evidence" value="ECO:0007669"/>
    <property type="project" value="TreeGrafter"/>
</dbReference>
<dbReference type="GO" id="GO:0007018">
    <property type="term" value="P:microtubule-based movement"/>
    <property type="evidence" value="ECO:0007669"/>
    <property type="project" value="InterPro"/>
</dbReference>
<dbReference type="InterPro" id="IPR036961">
    <property type="entry name" value="Kinesin_motor_dom_sf"/>
</dbReference>
<evidence type="ECO:0000256" key="6">
    <source>
        <dbReference type="SAM" id="Coils"/>
    </source>
</evidence>
<evidence type="ECO:0000256" key="2">
    <source>
        <dbReference type="ARBA" id="ARBA00022741"/>
    </source>
</evidence>
<evidence type="ECO:0000256" key="4">
    <source>
        <dbReference type="ARBA" id="ARBA00023175"/>
    </source>
</evidence>
<keyword evidence="4 5" id="KW-0505">Motor protein</keyword>
<dbReference type="FunFam" id="3.40.850.10:FF:000120">
    <property type="entry name" value="Kinesin family protein"/>
    <property type="match status" value="1"/>
</dbReference>
<dbReference type="Gene3D" id="3.40.850.10">
    <property type="entry name" value="Kinesin motor domain"/>
    <property type="match status" value="1"/>
</dbReference>
<keyword evidence="6" id="KW-0175">Coiled coil</keyword>
<dbReference type="Pfam" id="PF00225">
    <property type="entry name" value="Kinesin"/>
    <property type="match status" value="1"/>
</dbReference>
<feature type="compositionally biased region" description="Basic residues" evidence="7">
    <location>
        <begin position="667"/>
        <end position="677"/>
    </location>
</feature>
<feature type="coiled-coil region" evidence="6">
    <location>
        <begin position="635"/>
        <end position="662"/>
    </location>
</feature>
<keyword evidence="3 5" id="KW-0067">ATP-binding</keyword>